<evidence type="ECO:0000256" key="1">
    <source>
        <dbReference type="SAM" id="MobiDB-lite"/>
    </source>
</evidence>
<feature type="region of interest" description="Disordered" evidence="1">
    <location>
        <begin position="1"/>
        <end position="43"/>
    </location>
</feature>
<accession>A0A7R9BJF5</accession>
<feature type="compositionally biased region" description="Basic and acidic residues" evidence="1">
    <location>
        <begin position="25"/>
        <end position="35"/>
    </location>
</feature>
<keyword evidence="3" id="KW-1185">Reference proteome</keyword>
<evidence type="ECO:0000313" key="3">
    <source>
        <dbReference type="Proteomes" id="UP000678499"/>
    </source>
</evidence>
<sequence>MSADGDVDTQQQVAVGGSRDVSDDDPTRAERRGTDAYDELPGRQRKTGLATVAVDKCGVAYLARGARKSNAREMTEVAQGTHLRVLQGIAADLREFFTSFDE</sequence>
<proteinExistence type="predicted"/>
<name>A0A7R9BJF5_9CRUS</name>
<organism evidence="2">
    <name type="scientific">Notodromas monacha</name>
    <dbReference type="NCBI Taxonomy" id="399045"/>
    <lineage>
        <taxon>Eukaryota</taxon>
        <taxon>Metazoa</taxon>
        <taxon>Ecdysozoa</taxon>
        <taxon>Arthropoda</taxon>
        <taxon>Crustacea</taxon>
        <taxon>Oligostraca</taxon>
        <taxon>Ostracoda</taxon>
        <taxon>Podocopa</taxon>
        <taxon>Podocopida</taxon>
        <taxon>Cypridocopina</taxon>
        <taxon>Cypridoidea</taxon>
        <taxon>Cyprididae</taxon>
        <taxon>Notodromas</taxon>
    </lineage>
</organism>
<dbReference type="AlphaFoldDB" id="A0A7R9BJF5"/>
<dbReference type="EMBL" id="CAJPEX010000358">
    <property type="protein sequence ID" value="CAG0915260.1"/>
    <property type="molecule type" value="Genomic_DNA"/>
</dbReference>
<dbReference type="Proteomes" id="UP000678499">
    <property type="component" value="Unassembled WGS sequence"/>
</dbReference>
<dbReference type="EMBL" id="OA882395">
    <property type="protein sequence ID" value="CAD7275108.1"/>
    <property type="molecule type" value="Genomic_DNA"/>
</dbReference>
<evidence type="ECO:0000313" key="2">
    <source>
        <dbReference type="EMBL" id="CAD7275108.1"/>
    </source>
</evidence>
<gene>
    <name evidence="2" type="ORF">NMOB1V02_LOCUS2911</name>
</gene>
<protein>
    <submittedName>
        <fullName evidence="2">Uncharacterized protein</fullName>
    </submittedName>
</protein>
<reference evidence="2" key="1">
    <citation type="submission" date="2020-11" db="EMBL/GenBank/DDBJ databases">
        <authorList>
            <person name="Tran Van P."/>
        </authorList>
    </citation>
    <scope>NUCLEOTIDE SEQUENCE</scope>
</reference>